<proteinExistence type="inferred from homology"/>
<organism evidence="3 4">
    <name type="scientific">Actinomadura chibensis</name>
    <dbReference type="NCBI Taxonomy" id="392828"/>
    <lineage>
        <taxon>Bacteria</taxon>
        <taxon>Bacillati</taxon>
        <taxon>Actinomycetota</taxon>
        <taxon>Actinomycetes</taxon>
        <taxon>Streptosporangiales</taxon>
        <taxon>Thermomonosporaceae</taxon>
        <taxon>Actinomadura</taxon>
    </lineage>
</organism>
<gene>
    <name evidence="3" type="ORF">FXF69_21930</name>
</gene>
<dbReference type="InterPro" id="IPR036610">
    <property type="entry name" value="PEBP-like_sf"/>
</dbReference>
<dbReference type="Pfam" id="PF01161">
    <property type="entry name" value="PBP"/>
    <property type="match status" value="1"/>
</dbReference>
<dbReference type="InterPro" id="IPR008914">
    <property type="entry name" value="PEBP"/>
</dbReference>
<accession>A0A5D0NK07</accession>
<dbReference type="EMBL" id="VSFG01000004">
    <property type="protein sequence ID" value="TYB44810.1"/>
    <property type="molecule type" value="Genomic_DNA"/>
</dbReference>
<dbReference type="PANTHER" id="PTHR30289">
    <property type="entry name" value="UNCHARACTERIZED PROTEIN YBCL-RELATED"/>
    <property type="match status" value="1"/>
</dbReference>
<comment type="caution">
    <text evidence="3">The sequence shown here is derived from an EMBL/GenBank/DDBJ whole genome shotgun (WGS) entry which is preliminary data.</text>
</comment>
<feature type="region of interest" description="Disordered" evidence="2">
    <location>
        <begin position="1"/>
        <end position="26"/>
    </location>
</feature>
<dbReference type="InterPro" id="IPR005247">
    <property type="entry name" value="YbhB_YbcL/LppC-like"/>
</dbReference>
<dbReference type="CDD" id="cd00865">
    <property type="entry name" value="PEBP_bact_arch"/>
    <property type="match status" value="1"/>
</dbReference>
<sequence length="150" mass="15804">MEEMTLSSPAFADHGPIPAAHSHAAGDVSPPLRWTGVPAACLELALTCEDPDAPGGTFLHWALGGIPPERDGLGADEQRPRIARGRNDYGDNGYGGPHPPVGDPPHRYVFTLYALRRPSGLTSGFAIDELRAALRGNVLATAELVGAYGR</sequence>
<evidence type="ECO:0000256" key="1">
    <source>
        <dbReference type="ARBA" id="ARBA00007120"/>
    </source>
</evidence>
<evidence type="ECO:0000313" key="3">
    <source>
        <dbReference type="EMBL" id="TYB44810.1"/>
    </source>
</evidence>
<dbReference type="Proteomes" id="UP000323380">
    <property type="component" value="Unassembled WGS sequence"/>
</dbReference>
<evidence type="ECO:0000256" key="2">
    <source>
        <dbReference type="SAM" id="MobiDB-lite"/>
    </source>
</evidence>
<dbReference type="NCBIfam" id="TIGR00481">
    <property type="entry name" value="YbhB/YbcL family Raf kinase inhibitor-like protein"/>
    <property type="match status" value="1"/>
</dbReference>
<dbReference type="SUPFAM" id="SSF49777">
    <property type="entry name" value="PEBP-like"/>
    <property type="match status" value="1"/>
</dbReference>
<dbReference type="STRING" id="1220554.GCA_001552135_00864"/>
<protein>
    <submittedName>
        <fullName evidence="3">YbhB/YbcL family Raf kinase inhibitor-like protein</fullName>
    </submittedName>
</protein>
<dbReference type="AlphaFoldDB" id="A0A5D0NK07"/>
<dbReference type="Gene3D" id="3.90.280.10">
    <property type="entry name" value="PEBP-like"/>
    <property type="match status" value="1"/>
</dbReference>
<feature type="region of interest" description="Disordered" evidence="2">
    <location>
        <begin position="82"/>
        <end position="102"/>
    </location>
</feature>
<name>A0A5D0NK07_9ACTN</name>
<reference evidence="3 4" key="1">
    <citation type="submission" date="2019-08" db="EMBL/GenBank/DDBJ databases">
        <title>Actinomadura sp. nov. CYP1-5 isolated from mountain soil.</title>
        <authorList>
            <person name="Songsumanus A."/>
            <person name="Kuncharoen N."/>
            <person name="Kudo T."/>
            <person name="Yuki M."/>
            <person name="Igarashi Y."/>
            <person name="Tanasupawat S."/>
        </authorList>
    </citation>
    <scope>NUCLEOTIDE SEQUENCE [LARGE SCALE GENOMIC DNA]</scope>
    <source>
        <strain evidence="3 4">JCM 14158</strain>
    </source>
</reference>
<keyword evidence="4" id="KW-1185">Reference proteome</keyword>
<dbReference type="PANTHER" id="PTHR30289:SF1">
    <property type="entry name" value="PEBP (PHOSPHATIDYLETHANOLAMINE-BINDING PROTEIN) FAMILY PROTEIN"/>
    <property type="match status" value="1"/>
</dbReference>
<evidence type="ECO:0000313" key="4">
    <source>
        <dbReference type="Proteomes" id="UP000323380"/>
    </source>
</evidence>
<comment type="similarity">
    <text evidence="1">Belongs to the UPF0098 family.</text>
</comment>